<dbReference type="Proteomes" id="UP000533641">
    <property type="component" value="Unassembled WGS sequence"/>
</dbReference>
<keyword evidence="1" id="KW-0812">Transmembrane</keyword>
<evidence type="ECO:0000256" key="1">
    <source>
        <dbReference type="SAM" id="Phobius"/>
    </source>
</evidence>
<accession>A0A7W6RX34</accession>
<comment type="caution">
    <text evidence="2">The sequence shown here is derived from an EMBL/GenBank/DDBJ whole genome shotgun (WGS) entry which is preliminary data.</text>
</comment>
<keyword evidence="1" id="KW-1133">Transmembrane helix</keyword>
<dbReference type="AlphaFoldDB" id="A0A7W6RX34"/>
<organism evidence="2 3">
    <name type="scientific">Rhizobium mongolense</name>
    <dbReference type="NCBI Taxonomy" id="57676"/>
    <lineage>
        <taxon>Bacteria</taxon>
        <taxon>Pseudomonadati</taxon>
        <taxon>Pseudomonadota</taxon>
        <taxon>Alphaproteobacteria</taxon>
        <taxon>Hyphomicrobiales</taxon>
        <taxon>Rhizobiaceae</taxon>
        <taxon>Rhizobium/Agrobacterium group</taxon>
        <taxon>Rhizobium</taxon>
    </lineage>
</organism>
<protein>
    <submittedName>
        <fullName evidence="2">Uncharacterized protein</fullName>
    </submittedName>
</protein>
<keyword evidence="1" id="KW-0472">Membrane</keyword>
<evidence type="ECO:0000313" key="2">
    <source>
        <dbReference type="EMBL" id="MBB4279558.1"/>
    </source>
</evidence>
<gene>
    <name evidence="2" type="ORF">GGE12_007377</name>
</gene>
<reference evidence="2 3" key="1">
    <citation type="submission" date="2020-08" db="EMBL/GenBank/DDBJ databases">
        <title>Genomic Encyclopedia of Type Strains, Phase IV (KMG-V): Genome sequencing to study the core and pangenomes of soil and plant-associated prokaryotes.</title>
        <authorList>
            <person name="Whitman W."/>
        </authorList>
    </citation>
    <scope>NUCLEOTIDE SEQUENCE [LARGE SCALE GENOMIC DNA]</scope>
    <source>
        <strain evidence="2 3">SEMIA 402</strain>
    </source>
</reference>
<proteinExistence type="predicted"/>
<name>A0A7W6RX34_9HYPH</name>
<feature type="transmembrane region" description="Helical" evidence="1">
    <location>
        <begin position="12"/>
        <end position="30"/>
    </location>
</feature>
<sequence length="47" mass="4808">MVTEGGDRVDTIGMAITAQAIIALGIITAVTTDPMPQQLSEALQPAP</sequence>
<dbReference type="RefSeq" id="WP_246778815.1">
    <property type="nucleotide sequence ID" value="NZ_JACIGM010000031.1"/>
</dbReference>
<dbReference type="EMBL" id="JACIGM010000031">
    <property type="protein sequence ID" value="MBB4279558.1"/>
    <property type="molecule type" value="Genomic_DNA"/>
</dbReference>
<evidence type="ECO:0000313" key="3">
    <source>
        <dbReference type="Proteomes" id="UP000533641"/>
    </source>
</evidence>